<dbReference type="PROSITE" id="PS50057">
    <property type="entry name" value="FERM_3"/>
    <property type="match status" value="1"/>
</dbReference>
<dbReference type="InterPro" id="IPR014352">
    <property type="entry name" value="FERM/acyl-CoA-bd_prot_sf"/>
</dbReference>
<evidence type="ECO:0000313" key="9">
    <source>
        <dbReference type="RefSeq" id="XP_070657709.1"/>
    </source>
</evidence>
<dbReference type="InterPro" id="IPR019749">
    <property type="entry name" value="Band_41_domain"/>
</dbReference>
<dbReference type="Pfam" id="PF05902">
    <property type="entry name" value="4_1_CTD"/>
    <property type="match status" value="1"/>
</dbReference>
<evidence type="ECO:0000259" key="7">
    <source>
        <dbReference type="PROSITE" id="PS50057"/>
    </source>
</evidence>
<feature type="region of interest" description="Disordered" evidence="6">
    <location>
        <begin position="513"/>
        <end position="549"/>
    </location>
</feature>
<dbReference type="InterPro" id="IPR035963">
    <property type="entry name" value="FERM_2"/>
</dbReference>
<dbReference type="Pfam" id="PF00373">
    <property type="entry name" value="FERM_M"/>
    <property type="match status" value="1"/>
</dbReference>
<feature type="region of interest" description="Disordered" evidence="6">
    <location>
        <begin position="1"/>
        <end position="88"/>
    </location>
</feature>
<dbReference type="Pfam" id="PF04382">
    <property type="entry name" value="SAB"/>
    <property type="match status" value="1"/>
</dbReference>
<dbReference type="Gene3D" id="2.30.29.30">
    <property type="entry name" value="Pleckstrin-homology domain (PH domain)/Phosphotyrosine-binding domain (PTB)"/>
    <property type="match status" value="1"/>
</dbReference>
<evidence type="ECO:0000256" key="4">
    <source>
        <dbReference type="ARBA" id="ARBA00023203"/>
    </source>
</evidence>
<dbReference type="SUPFAM" id="SSF47031">
    <property type="entry name" value="Second domain of FERM"/>
    <property type="match status" value="1"/>
</dbReference>
<dbReference type="Pfam" id="PF09379">
    <property type="entry name" value="FERM_N"/>
    <property type="match status" value="1"/>
</dbReference>
<feature type="compositionally biased region" description="Low complexity" evidence="6">
    <location>
        <begin position="17"/>
        <end position="35"/>
    </location>
</feature>
<keyword evidence="5" id="KW-0206">Cytoskeleton</keyword>
<dbReference type="InterPro" id="IPR014847">
    <property type="entry name" value="FA"/>
</dbReference>
<feature type="compositionally biased region" description="Polar residues" evidence="6">
    <location>
        <begin position="42"/>
        <end position="51"/>
    </location>
</feature>
<protein>
    <submittedName>
        <fullName evidence="9">Band 4.1-like protein 1 isoform X15</fullName>
    </submittedName>
</protein>
<dbReference type="InterPro" id="IPR029071">
    <property type="entry name" value="Ubiquitin-like_domsf"/>
</dbReference>
<dbReference type="PIRSF" id="PIRSF002304">
    <property type="entry name" value="Membrane_skeletal_4_1"/>
    <property type="match status" value="1"/>
</dbReference>
<feature type="compositionally biased region" description="Basic and acidic residues" evidence="6">
    <location>
        <begin position="444"/>
        <end position="481"/>
    </location>
</feature>
<evidence type="ECO:0000313" key="8">
    <source>
        <dbReference type="Proteomes" id="UP001652663"/>
    </source>
</evidence>
<dbReference type="SUPFAM" id="SSF54236">
    <property type="entry name" value="Ubiquitin-like"/>
    <property type="match status" value="1"/>
</dbReference>
<keyword evidence="3" id="KW-0597">Phosphoprotein</keyword>
<dbReference type="PRINTS" id="PR00935">
    <property type="entry name" value="BAND41"/>
</dbReference>
<dbReference type="Pfam" id="PF08736">
    <property type="entry name" value="FA"/>
    <property type="match status" value="1"/>
</dbReference>
<dbReference type="InterPro" id="IPR018979">
    <property type="entry name" value="FERM_N"/>
</dbReference>
<dbReference type="InterPro" id="IPR007477">
    <property type="entry name" value="SAB_dom"/>
</dbReference>
<dbReference type="SMART" id="SM01196">
    <property type="entry name" value="FERM_C"/>
    <property type="match status" value="1"/>
</dbReference>
<dbReference type="InterPro" id="IPR019748">
    <property type="entry name" value="FERM_central"/>
</dbReference>
<comment type="subcellular location">
    <subcellularLocation>
        <location evidence="1">Cytoplasm</location>
        <location evidence="1">Cytoskeleton</location>
    </subcellularLocation>
</comment>
<evidence type="ECO:0000256" key="6">
    <source>
        <dbReference type="SAM" id="MobiDB-lite"/>
    </source>
</evidence>
<dbReference type="Gene3D" id="3.10.20.90">
    <property type="entry name" value="Phosphatidylinositol 3-kinase Catalytic Subunit, Chain A, domain 1"/>
    <property type="match status" value="1"/>
</dbReference>
<dbReference type="InterPro" id="IPR008379">
    <property type="entry name" value="Band_4.1_C"/>
</dbReference>
<feature type="compositionally biased region" description="Basic and acidic residues" evidence="6">
    <location>
        <begin position="538"/>
        <end position="547"/>
    </location>
</feature>
<keyword evidence="2" id="KW-0963">Cytoplasm</keyword>
<dbReference type="GeneID" id="109567412"/>
<dbReference type="Gene3D" id="1.20.80.10">
    <property type="match status" value="1"/>
</dbReference>
<feature type="compositionally biased region" description="Polar residues" evidence="6">
    <location>
        <begin position="76"/>
        <end position="87"/>
    </location>
</feature>
<dbReference type="PROSITE" id="PS00660">
    <property type="entry name" value="FERM_1"/>
    <property type="match status" value="1"/>
</dbReference>
<dbReference type="SUPFAM" id="SSF50729">
    <property type="entry name" value="PH domain-like"/>
    <property type="match status" value="1"/>
</dbReference>
<reference evidence="9" key="1">
    <citation type="submission" date="2025-08" db="UniProtKB">
        <authorList>
            <consortium name="RefSeq"/>
        </authorList>
    </citation>
    <scope>IDENTIFICATION</scope>
    <source>
        <tissue evidence="9">Blood</tissue>
    </source>
</reference>
<dbReference type="PRINTS" id="PR00661">
    <property type="entry name" value="ERMFAMILY"/>
</dbReference>
<dbReference type="CDD" id="cd13184">
    <property type="entry name" value="FERM_C_4_1_family"/>
    <property type="match status" value="1"/>
</dbReference>
<dbReference type="InterPro" id="IPR019747">
    <property type="entry name" value="FERM_CS"/>
</dbReference>
<feature type="region of interest" description="Disordered" evidence="6">
    <location>
        <begin position="428"/>
        <end position="481"/>
    </location>
</feature>
<dbReference type="PANTHER" id="PTHR23280:SF24">
    <property type="entry name" value="BAND 4.1-LIKE PROTEIN 1"/>
    <property type="match status" value="1"/>
</dbReference>
<dbReference type="PANTHER" id="PTHR23280">
    <property type="entry name" value="4.1 G PROTEIN"/>
    <property type="match status" value="1"/>
</dbReference>
<dbReference type="InterPro" id="IPR000798">
    <property type="entry name" value="Ez/rad/moesin-like"/>
</dbReference>
<evidence type="ECO:0000256" key="2">
    <source>
        <dbReference type="ARBA" id="ARBA00022490"/>
    </source>
</evidence>
<dbReference type="PROSITE" id="PS00661">
    <property type="entry name" value="FERM_2"/>
    <property type="match status" value="1"/>
</dbReference>
<dbReference type="SMART" id="SM01195">
    <property type="entry name" value="FA"/>
    <property type="match status" value="1"/>
</dbReference>
<gene>
    <name evidence="9" type="primary">EPB41L1</name>
</gene>
<evidence type="ECO:0000256" key="5">
    <source>
        <dbReference type="ARBA" id="ARBA00023212"/>
    </source>
</evidence>
<name>A0ABM4TCD9_BOSIN</name>
<dbReference type="InterPro" id="IPR000299">
    <property type="entry name" value="FERM_domain"/>
</dbReference>
<dbReference type="InterPro" id="IPR011993">
    <property type="entry name" value="PH-like_dom_sf"/>
</dbReference>
<dbReference type="CDD" id="cd17201">
    <property type="entry name" value="FERM_F1_EPB41L1"/>
    <property type="match status" value="1"/>
</dbReference>
<dbReference type="SMART" id="SM00295">
    <property type="entry name" value="B41"/>
    <property type="match status" value="1"/>
</dbReference>
<organism evidence="8 9">
    <name type="scientific">Bos indicus</name>
    <name type="common">Zebu</name>
    <dbReference type="NCBI Taxonomy" id="9915"/>
    <lineage>
        <taxon>Eukaryota</taxon>
        <taxon>Metazoa</taxon>
        <taxon>Chordata</taxon>
        <taxon>Craniata</taxon>
        <taxon>Vertebrata</taxon>
        <taxon>Euteleostomi</taxon>
        <taxon>Mammalia</taxon>
        <taxon>Eutheria</taxon>
        <taxon>Laurasiatheria</taxon>
        <taxon>Artiodactyla</taxon>
        <taxon>Ruminantia</taxon>
        <taxon>Pecora</taxon>
        <taxon>Bovidae</taxon>
        <taxon>Bovinae</taxon>
        <taxon>Bos</taxon>
    </lineage>
</organism>
<dbReference type="CDD" id="cd14473">
    <property type="entry name" value="FERM_B-lobe"/>
    <property type="match status" value="1"/>
</dbReference>
<dbReference type="Proteomes" id="UP001652663">
    <property type="component" value="Chromosome 13"/>
</dbReference>
<feature type="domain" description="FERM" evidence="7">
    <location>
        <begin position="97"/>
        <end position="378"/>
    </location>
</feature>
<dbReference type="Pfam" id="PF09380">
    <property type="entry name" value="FERM_C"/>
    <property type="match status" value="1"/>
</dbReference>
<sequence>MTTETGPDSEVKKAQEEAPQQPEAAAAATTPVTPVGHGHLEANSNEKQPPQQDARPAEQSLDMEEKDYGEADGLSERTTPSKAQKSPQKIAKKYKSAVCRVTLLDASEYECEVEKHGRGQVLFDLVCEHLNLLEKDYFGLTFCDADSQKNWLDPSKEIKKQIRSSPWNFAFTVKFYPPDPAQLTEDITRYYLCLQLRADIITGRLPCSFVTHALLGSYAVQAELGDYDAEEHVGNYVSELRFAPNQTRELEERIMELHKTYRGMTPGEAEIHFLENAKKLSMYGVDLHHAKDSEGIDIMLGVCANGLLIYRDRLRINRFAWPKILKISYKRSNFYIKIRPGEYEQFESTIGFKLPNHRSAKRLWKVCIEHHTFFRLVSPEPPPKGFLVMGSKFRYSGRTQAQTRQASALIDRPAPFFERSSSKRYTMSRSLDGAEFSRPASVSENHDAGPDGDKREEDGESGGRRSEAEEGEIKTPTKIKELKFLDKPEDVLLKHQASINELKRTLKEPNSKLIHRDRDWERERRLPSSPASPSPKGTPEKVNEPVKTETMTVSSLAIRKKIEPEAVLQTRVATVDTTQVDGTAPGGKEFLTTPPSITTETISTTMENSLKSGKGAAAMIPGPQTVATEIRSLSPIIGKDVLTSTYGATAETLSTSTTTHVTKTVKGGFSETRIEKRIIITGDEDVDQDQALALAIKEAKLQHPDMLVTKAVVYRETDPSPEERDKKPQES</sequence>
<accession>A0ABM4TCD9</accession>
<proteinExistence type="predicted"/>
<keyword evidence="8" id="KW-1185">Reference proteome</keyword>
<dbReference type="InterPro" id="IPR018980">
    <property type="entry name" value="FERM_PH-like_C"/>
</dbReference>
<feature type="compositionally biased region" description="Basic and acidic residues" evidence="6">
    <location>
        <begin position="513"/>
        <end position="526"/>
    </location>
</feature>
<keyword evidence="4" id="KW-0009">Actin-binding</keyword>
<evidence type="ECO:0000256" key="1">
    <source>
        <dbReference type="ARBA" id="ARBA00004245"/>
    </source>
</evidence>
<dbReference type="RefSeq" id="XP_070657709.1">
    <property type="nucleotide sequence ID" value="XM_070801608.1"/>
</dbReference>
<evidence type="ECO:0000256" key="3">
    <source>
        <dbReference type="ARBA" id="ARBA00022553"/>
    </source>
</evidence>